<comment type="caution">
    <text evidence="1">The sequence shown here is derived from an EMBL/GenBank/DDBJ whole genome shotgun (WGS) entry which is preliminary data.</text>
</comment>
<accession>A0A8T1QV30</accession>
<dbReference type="AlphaFoldDB" id="A0A8T1QV30"/>
<reference evidence="1" key="1">
    <citation type="submission" date="2020-12" db="EMBL/GenBank/DDBJ databases">
        <title>WGS assembly of Carya illinoinensis cv. Pawnee.</title>
        <authorList>
            <person name="Platts A."/>
            <person name="Shu S."/>
            <person name="Wright S."/>
            <person name="Barry K."/>
            <person name="Edger P."/>
            <person name="Pires J.C."/>
            <person name="Schmutz J."/>
        </authorList>
    </citation>
    <scope>NUCLEOTIDE SEQUENCE</scope>
    <source>
        <tissue evidence="1">Leaf</tissue>
    </source>
</reference>
<organism evidence="1 2">
    <name type="scientific">Carya illinoinensis</name>
    <name type="common">Pecan</name>
    <dbReference type="NCBI Taxonomy" id="32201"/>
    <lineage>
        <taxon>Eukaryota</taxon>
        <taxon>Viridiplantae</taxon>
        <taxon>Streptophyta</taxon>
        <taxon>Embryophyta</taxon>
        <taxon>Tracheophyta</taxon>
        <taxon>Spermatophyta</taxon>
        <taxon>Magnoliopsida</taxon>
        <taxon>eudicotyledons</taxon>
        <taxon>Gunneridae</taxon>
        <taxon>Pentapetalae</taxon>
        <taxon>rosids</taxon>
        <taxon>fabids</taxon>
        <taxon>Fagales</taxon>
        <taxon>Juglandaceae</taxon>
        <taxon>Carya</taxon>
    </lineage>
</organism>
<dbReference type="EMBL" id="CM031812">
    <property type="protein sequence ID" value="KAG6657994.1"/>
    <property type="molecule type" value="Genomic_DNA"/>
</dbReference>
<evidence type="ECO:0000313" key="2">
    <source>
        <dbReference type="Proteomes" id="UP000811609"/>
    </source>
</evidence>
<proteinExistence type="predicted"/>
<sequence length="105" mass="11896">MSFLHQSSMYFSSTELTLLTLIIANTCLQNMLLILNKAHEHFTSHSASLKYTEWVTSLMKPSTSTSSSTWYVAITPSFWCRVGRVASIPMTSFCTSLNLLQVYIF</sequence>
<evidence type="ECO:0000313" key="1">
    <source>
        <dbReference type="EMBL" id="KAG6657994.1"/>
    </source>
</evidence>
<name>A0A8T1QV30_CARIL</name>
<gene>
    <name evidence="1" type="ORF">CIPAW_04G128600</name>
</gene>
<dbReference type="Proteomes" id="UP000811609">
    <property type="component" value="Chromosome 4"/>
</dbReference>
<keyword evidence="2" id="KW-1185">Reference proteome</keyword>
<protein>
    <submittedName>
        <fullName evidence="1">Uncharacterized protein</fullName>
    </submittedName>
</protein>